<dbReference type="Proteomes" id="UP001595536">
    <property type="component" value="Unassembled WGS sequence"/>
</dbReference>
<gene>
    <name evidence="4" type="ORF">ACFOEX_05905</name>
</gene>
<dbReference type="RefSeq" id="WP_376868775.1">
    <property type="nucleotide sequence ID" value="NZ_JBHRUV010000023.1"/>
</dbReference>
<dbReference type="InterPro" id="IPR020904">
    <property type="entry name" value="Sc_DH/Rdtase_CS"/>
</dbReference>
<evidence type="ECO:0000259" key="3">
    <source>
        <dbReference type="SMART" id="SM00822"/>
    </source>
</evidence>
<dbReference type="EMBL" id="JBHRUV010000023">
    <property type="protein sequence ID" value="MFC3265889.1"/>
    <property type="molecule type" value="Genomic_DNA"/>
</dbReference>
<evidence type="ECO:0000313" key="5">
    <source>
        <dbReference type="Proteomes" id="UP001595536"/>
    </source>
</evidence>
<dbReference type="CDD" id="cd05233">
    <property type="entry name" value="SDR_c"/>
    <property type="match status" value="1"/>
</dbReference>
<dbReference type="PANTHER" id="PTHR42760">
    <property type="entry name" value="SHORT-CHAIN DEHYDROGENASES/REDUCTASES FAMILY MEMBER"/>
    <property type="match status" value="1"/>
</dbReference>
<dbReference type="GO" id="GO:0016491">
    <property type="term" value="F:oxidoreductase activity"/>
    <property type="evidence" value="ECO:0007669"/>
    <property type="project" value="UniProtKB-KW"/>
</dbReference>
<accession>A0ABV7LEB2</accession>
<evidence type="ECO:0000256" key="1">
    <source>
        <dbReference type="ARBA" id="ARBA00006484"/>
    </source>
</evidence>
<dbReference type="SUPFAM" id="SSF51735">
    <property type="entry name" value="NAD(P)-binding Rossmann-fold domains"/>
    <property type="match status" value="1"/>
</dbReference>
<dbReference type="InterPro" id="IPR002347">
    <property type="entry name" value="SDR_fam"/>
</dbReference>
<dbReference type="PROSITE" id="PS00061">
    <property type="entry name" value="ADH_SHORT"/>
    <property type="match status" value="1"/>
</dbReference>
<name>A0ABV7LEB2_9HYPH</name>
<feature type="domain" description="Ketoreductase" evidence="3">
    <location>
        <begin position="7"/>
        <end position="195"/>
    </location>
</feature>
<keyword evidence="2 4" id="KW-0560">Oxidoreductase</keyword>
<comment type="similarity">
    <text evidence="1">Belongs to the short-chain dehydrogenases/reductases (SDR) family.</text>
</comment>
<dbReference type="Gene3D" id="3.40.50.720">
    <property type="entry name" value="NAD(P)-binding Rossmann-like Domain"/>
    <property type="match status" value="1"/>
</dbReference>
<dbReference type="InterPro" id="IPR057326">
    <property type="entry name" value="KR_dom"/>
</dbReference>
<dbReference type="EC" id="1.1.1.-" evidence="4"/>
<dbReference type="PRINTS" id="PR00081">
    <property type="entry name" value="GDHRDH"/>
</dbReference>
<dbReference type="InterPro" id="IPR036291">
    <property type="entry name" value="NAD(P)-bd_dom_sf"/>
</dbReference>
<protein>
    <submittedName>
        <fullName evidence="4">SDR family NAD(P)-dependent oxidoreductase</fullName>
        <ecNumber evidence="4">1.1.1.-</ecNumber>
    </submittedName>
</protein>
<dbReference type="PRINTS" id="PR00080">
    <property type="entry name" value="SDRFAMILY"/>
</dbReference>
<dbReference type="Pfam" id="PF13561">
    <property type="entry name" value="adh_short_C2"/>
    <property type="match status" value="1"/>
</dbReference>
<evidence type="ECO:0000256" key="2">
    <source>
        <dbReference type="ARBA" id="ARBA00023002"/>
    </source>
</evidence>
<dbReference type="PANTHER" id="PTHR42760:SF133">
    <property type="entry name" value="3-OXOACYL-[ACYL-CARRIER-PROTEIN] REDUCTASE"/>
    <property type="match status" value="1"/>
</dbReference>
<reference evidence="5" key="1">
    <citation type="journal article" date="2019" name="Int. J. Syst. Evol. Microbiol.">
        <title>The Global Catalogue of Microorganisms (GCM) 10K type strain sequencing project: providing services to taxonomists for standard genome sequencing and annotation.</title>
        <authorList>
            <consortium name="The Broad Institute Genomics Platform"/>
            <consortium name="The Broad Institute Genome Sequencing Center for Infectious Disease"/>
            <person name="Wu L."/>
            <person name="Ma J."/>
        </authorList>
    </citation>
    <scope>NUCLEOTIDE SEQUENCE [LARGE SCALE GENOMIC DNA]</scope>
    <source>
        <strain evidence="5">CCM 7941</strain>
    </source>
</reference>
<keyword evidence="5" id="KW-1185">Reference proteome</keyword>
<evidence type="ECO:0000313" key="4">
    <source>
        <dbReference type="EMBL" id="MFC3265889.1"/>
    </source>
</evidence>
<organism evidence="4 5">
    <name type="scientific">Camelimonas abortus</name>
    <dbReference type="NCBI Taxonomy" id="1017184"/>
    <lineage>
        <taxon>Bacteria</taxon>
        <taxon>Pseudomonadati</taxon>
        <taxon>Pseudomonadota</taxon>
        <taxon>Alphaproteobacteria</taxon>
        <taxon>Hyphomicrobiales</taxon>
        <taxon>Chelatococcaceae</taxon>
        <taxon>Camelimonas</taxon>
    </lineage>
</organism>
<sequence>MAAFSDMNVIITGAATGLGAATAIGLARAGAPRLVLNYASSREACAATAEACRAAGAKEVRLVQGDVSKDEDCRRIVAEAQSWGAVHALVNNAGTTLHVPHDQLDRLSAEDFHRIYGVNAVGPFQMIRAARPLLEAAHAAWGLPASVVNISSIAGLAGVGSSVAYVASKAALNGLTVSLARALAPAIRVNALCPGYIDTPWFVKGTGQENADRLRRQVAESTPLGVAPKPEDVAEVAIFLAGPGSRYMTGELVPCDAGTRLAGPGPRRR</sequence>
<proteinExistence type="inferred from homology"/>
<comment type="caution">
    <text evidence="4">The sequence shown here is derived from an EMBL/GenBank/DDBJ whole genome shotgun (WGS) entry which is preliminary data.</text>
</comment>
<dbReference type="SMART" id="SM00822">
    <property type="entry name" value="PKS_KR"/>
    <property type="match status" value="1"/>
</dbReference>